<dbReference type="InterPro" id="IPR050312">
    <property type="entry name" value="IolE/XylAMocC-like"/>
</dbReference>
<dbReference type="GO" id="GO:0016853">
    <property type="term" value="F:isomerase activity"/>
    <property type="evidence" value="ECO:0007669"/>
    <property type="project" value="UniProtKB-KW"/>
</dbReference>
<protein>
    <submittedName>
        <fullName evidence="2">Sugar phosphate isomerase/epimerase</fullName>
    </submittedName>
</protein>
<evidence type="ECO:0000313" key="3">
    <source>
        <dbReference type="Proteomes" id="UP000308705"/>
    </source>
</evidence>
<dbReference type="InterPro" id="IPR013022">
    <property type="entry name" value="Xyl_isomerase-like_TIM-brl"/>
</dbReference>
<accession>A0A4U3MCU6</accession>
<keyword evidence="2" id="KW-0413">Isomerase</keyword>
<dbReference type="OrthoDB" id="9815124at2"/>
<organism evidence="2 3">
    <name type="scientific">Herbidospora galbida</name>
    <dbReference type="NCBI Taxonomy" id="2575442"/>
    <lineage>
        <taxon>Bacteria</taxon>
        <taxon>Bacillati</taxon>
        <taxon>Actinomycetota</taxon>
        <taxon>Actinomycetes</taxon>
        <taxon>Streptosporangiales</taxon>
        <taxon>Streptosporangiaceae</taxon>
        <taxon>Herbidospora</taxon>
    </lineage>
</organism>
<keyword evidence="3" id="KW-1185">Reference proteome</keyword>
<dbReference type="Proteomes" id="UP000308705">
    <property type="component" value="Unassembled WGS sequence"/>
</dbReference>
<feature type="domain" description="Xylose isomerase-like TIM barrel" evidence="1">
    <location>
        <begin position="20"/>
        <end position="233"/>
    </location>
</feature>
<dbReference type="SUPFAM" id="SSF51658">
    <property type="entry name" value="Xylose isomerase-like"/>
    <property type="match status" value="1"/>
</dbReference>
<dbReference type="InterPro" id="IPR036237">
    <property type="entry name" value="Xyl_isomerase-like_sf"/>
</dbReference>
<gene>
    <name evidence="2" type="ORF">FDA94_19550</name>
</gene>
<dbReference type="EMBL" id="SZQA01000018">
    <property type="protein sequence ID" value="TKK86985.1"/>
    <property type="molecule type" value="Genomic_DNA"/>
</dbReference>
<name>A0A4U3MCU6_9ACTN</name>
<dbReference type="PANTHER" id="PTHR12110">
    <property type="entry name" value="HYDROXYPYRUVATE ISOMERASE"/>
    <property type="match status" value="1"/>
</dbReference>
<dbReference type="AlphaFoldDB" id="A0A4U3MCU6"/>
<proteinExistence type="predicted"/>
<comment type="caution">
    <text evidence="2">The sequence shown here is derived from an EMBL/GenBank/DDBJ whole genome shotgun (WGS) entry which is preliminary data.</text>
</comment>
<dbReference type="Pfam" id="PF01261">
    <property type="entry name" value="AP_endonuc_2"/>
    <property type="match status" value="1"/>
</dbReference>
<dbReference type="PANTHER" id="PTHR12110:SF21">
    <property type="entry name" value="XYLOSE ISOMERASE-LIKE TIM BARREL DOMAIN-CONTAINING PROTEIN"/>
    <property type="match status" value="1"/>
</dbReference>
<reference evidence="2 3" key="1">
    <citation type="submission" date="2019-04" db="EMBL/GenBank/DDBJ databases">
        <title>Herbidospora sp. NEAU-GS14.nov., a novel actinomycete isolated from soil.</title>
        <authorList>
            <person name="Han L."/>
        </authorList>
    </citation>
    <scope>NUCLEOTIDE SEQUENCE [LARGE SCALE GENOMIC DNA]</scope>
    <source>
        <strain evidence="2 3">NEAU-GS14</strain>
    </source>
</reference>
<evidence type="ECO:0000313" key="2">
    <source>
        <dbReference type="EMBL" id="TKK86985.1"/>
    </source>
</evidence>
<dbReference type="Gene3D" id="3.20.20.150">
    <property type="entry name" value="Divalent-metal-dependent TIM barrel enzymes"/>
    <property type="match status" value="1"/>
</dbReference>
<evidence type="ECO:0000259" key="1">
    <source>
        <dbReference type="Pfam" id="PF01261"/>
    </source>
</evidence>
<dbReference type="RefSeq" id="WP_137248510.1">
    <property type="nucleotide sequence ID" value="NZ_SZQA01000018.1"/>
</dbReference>
<sequence>MRFAVSTLGLPGSSLAEAVELAVRHGVDGLELRLHEDMPLDLDPRDAGLEAVSICGYVRIAESGPDGPVIAALREQLVLADRFGALGVRVFPGGSDVEAALRRLDAVAGETRARVLVETHDHMATGAAVGALLDRFGRPEAAGAIWDVLHPWRNGEEPAATYEALRPHLAYVQIKDAAGTTPRPMGLGEVPLDVVGDLLRGYPGWLSLEWEKAWHPEVEPLDEVIPGAREWVRSVVRSG</sequence>